<dbReference type="OrthoDB" id="1957731at2"/>
<reference evidence="1 2" key="1">
    <citation type="submission" date="2019-05" db="EMBL/GenBank/DDBJ databases">
        <authorList>
            <consortium name="Pathogen Informatics"/>
        </authorList>
    </citation>
    <scope>NUCLEOTIDE SEQUENCE [LARGE SCALE GENOMIC DNA]</scope>
    <source>
        <strain evidence="1 2">NCTC503</strain>
    </source>
</reference>
<dbReference type="KEGG" id="hhw:NCTC503_00996"/>
<protein>
    <submittedName>
        <fullName evidence="1">Uncharacterized protein</fullName>
    </submittedName>
</protein>
<dbReference type="EMBL" id="LR590481">
    <property type="protein sequence ID" value="VTQ86880.1"/>
    <property type="molecule type" value="Genomic_DNA"/>
</dbReference>
<evidence type="ECO:0000313" key="1">
    <source>
        <dbReference type="EMBL" id="VTQ86880.1"/>
    </source>
</evidence>
<dbReference type="AlphaFoldDB" id="A0A4U9RDT0"/>
<sequence length="92" mass="10915">MKMVQRKELEKILKKFNKEELGGGYLYFLHKNELIQLDLVDYSCCTVCSIEDIKSTEFIRDEMTMEGIYIEIKEGKYEEIDSIWIGEYGVQM</sequence>
<name>A0A4U9RDT0_HATHI</name>
<keyword evidence="2" id="KW-1185">Reference proteome</keyword>
<dbReference type="RefSeq" id="WP_138209699.1">
    <property type="nucleotide sequence ID" value="NZ_CBCRUQ010000004.1"/>
</dbReference>
<gene>
    <name evidence="1" type="ORF">NCTC503_00996</name>
</gene>
<dbReference type="Proteomes" id="UP000308489">
    <property type="component" value="Chromosome 1"/>
</dbReference>
<proteinExistence type="predicted"/>
<organism evidence="1 2">
    <name type="scientific">Hathewaya histolytica</name>
    <name type="common">Clostridium histolyticum</name>
    <dbReference type="NCBI Taxonomy" id="1498"/>
    <lineage>
        <taxon>Bacteria</taxon>
        <taxon>Bacillati</taxon>
        <taxon>Bacillota</taxon>
        <taxon>Clostridia</taxon>
        <taxon>Eubacteriales</taxon>
        <taxon>Clostridiaceae</taxon>
        <taxon>Hathewaya</taxon>
    </lineage>
</organism>
<evidence type="ECO:0000313" key="2">
    <source>
        <dbReference type="Proteomes" id="UP000308489"/>
    </source>
</evidence>
<accession>A0A4U9RDT0</accession>